<sequence length="368" mass="43356">MEEAPDVQYEFDPVFFRDMFLKEKELLATQIPDKIDKIMEKVTVRMRQEEVVSQEEFDNLSRDLNNLTVADVYRYALNQYTEPNNMFNCGIERTKLLLGPKLFTDSYTVYQVGKGTLSKVDYIKFIIFEKFYEYLTTYKGFDKERIYRFFIRLLGLADGISVIVNILIQNFESVLRLTSVKSSEDSSPDLSKPEEKSKSDQLTNQNILQVSQVIQPQSSTPSTSVSFTSILFYRFFRFNDTGQSLDNSGPFSIQLEYDLVKMLNHPFDMLFYTLFEMNEYFKRGTNITPDSIIRAQNKNIKNKKNIEREEESLFTRTFKGFQYIGGRTKITSKKRHRKIKYKKSRSKTKITNSRRYSSRSMSKSRRRS</sequence>
<dbReference type="AlphaFoldDB" id="A0A6C0I3H2"/>
<feature type="compositionally biased region" description="Low complexity" evidence="1">
    <location>
        <begin position="349"/>
        <end position="361"/>
    </location>
</feature>
<evidence type="ECO:0000256" key="1">
    <source>
        <dbReference type="SAM" id="MobiDB-lite"/>
    </source>
</evidence>
<proteinExistence type="predicted"/>
<reference evidence="2" key="1">
    <citation type="journal article" date="2020" name="Nature">
        <title>Giant virus diversity and host interactions through global metagenomics.</title>
        <authorList>
            <person name="Schulz F."/>
            <person name="Roux S."/>
            <person name="Paez-Espino D."/>
            <person name="Jungbluth S."/>
            <person name="Walsh D.A."/>
            <person name="Denef V.J."/>
            <person name="McMahon K.D."/>
            <person name="Konstantinidis K.T."/>
            <person name="Eloe-Fadrosh E.A."/>
            <person name="Kyrpides N.C."/>
            <person name="Woyke T."/>
        </authorList>
    </citation>
    <scope>NUCLEOTIDE SEQUENCE</scope>
    <source>
        <strain evidence="2">GVMAG-M-3300023184-18</strain>
    </source>
</reference>
<accession>A0A6C0I3H2</accession>
<organism evidence="2">
    <name type="scientific">viral metagenome</name>
    <dbReference type="NCBI Taxonomy" id="1070528"/>
    <lineage>
        <taxon>unclassified sequences</taxon>
        <taxon>metagenomes</taxon>
        <taxon>organismal metagenomes</taxon>
    </lineage>
</organism>
<evidence type="ECO:0000313" key="2">
    <source>
        <dbReference type="EMBL" id="QHT86693.1"/>
    </source>
</evidence>
<feature type="region of interest" description="Disordered" evidence="1">
    <location>
        <begin position="183"/>
        <end position="202"/>
    </location>
</feature>
<protein>
    <submittedName>
        <fullName evidence="2">Uncharacterized protein</fullName>
    </submittedName>
</protein>
<feature type="region of interest" description="Disordered" evidence="1">
    <location>
        <begin position="332"/>
        <end position="368"/>
    </location>
</feature>
<feature type="compositionally biased region" description="Basic residues" evidence="1">
    <location>
        <begin position="332"/>
        <end position="348"/>
    </location>
</feature>
<dbReference type="EMBL" id="MN740075">
    <property type="protein sequence ID" value="QHT86693.1"/>
    <property type="molecule type" value="Genomic_DNA"/>
</dbReference>
<name>A0A6C0I3H2_9ZZZZ</name>